<dbReference type="EMBL" id="JAEHOE010000005">
    <property type="protein sequence ID" value="KAG2499885.1"/>
    <property type="molecule type" value="Genomic_DNA"/>
</dbReference>
<dbReference type="AlphaFoldDB" id="A0A836C4I5"/>
<evidence type="ECO:0000313" key="3">
    <source>
        <dbReference type="Proteomes" id="UP000612055"/>
    </source>
</evidence>
<name>A0A836C4I5_9CHLO</name>
<protein>
    <recommendedName>
        <fullName evidence="1">CBM20 domain-containing protein</fullName>
    </recommendedName>
</protein>
<dbReference type="GO" id="GO:2001070">
    <property type="term" value="F:starch binding"/>
    <property type="evidence" value="ECO:0007669"/>
    <property type="project" value="InterPro"/>
</dbReference>
<evidence type="ECO:0000259" key="1">
    <source>
        <dbReference type="PROSITE" id="PS51166"/>
    </source>
</evidence>
<dbReference type="Proteomes" id="UP000612055">
    <property type="component" value="Unassembled WGS sequence"/>
</dbReference>
<dbReference type="InterPro" id="IPR013784">
    <property type="entry name" value="Carb-bd-like_fold"/>
</dbReference>
<dbReference type="PROSITE" id="PS51166">
    <property type="entry name" value="CBM20"/>
    <property type="match status" value="1"/>
</dbReference>
<dbReference type="InterPro" id="IPR013783">
    <property type="entry name" value="Ig-like_fold"/>
</dbReference>
<dbReference type="OrthoDB" id="550577at2759"/>
<dbReference type="InterPro" id="IPR002044">
    <property type="entry name" value="CBM20"/>
</dbReference>
<reference evidence="2" key="1">
    <citation type="journal article" date="2020" name="bioRxiv">
        <title>Comparative genomics of Chlamydomonas.</title>
        <authorList>
            <person name="Craig R.J."/>
            <person name="Hasan A.R."/>
            <person name="Ness R.W."/>
            <person name="Keightley P.D."/>
        </authorList>
    </citation>
    <scope>NUCLEOTIDE SEQUENCE</scope>
    <source>
        <strain evidence="2">CCAP 11/70</strain>
    </source>
</reference>
<evidence type="ECO:0000313" key="2">
    <source>
        <dbReference type="EMBL" id="KAG2499885.1"/>
    </source>
</evidence>
<organism evidence="2 3">
    <name type="scientific">Edaphochlamys debaryana</name>
    <dbReference type="NCBI Taxonomy" id="47281"/>
    <lineage>
        <taxon>Eukaryota</taxon>
        <taxon>Viridiplantae</taxon>
        <taxon>Chlorophyta</taxon>
        <taxon>core chlorophytes</taxon>
        <taxon>Chlorophyceae</taxon>
        <taxon>CS clade</taxon>
        <taxon>Chlamydomonadales</taxon>
        <taxon>Chlamydomonadales incertae sedis</taxon>
        <taxon>Edaphochlamys</taxon>
    </lineage>
</organism>
<dbReference type="SUPFAM" id="SSF49452">
    <property type="entry name" value="Starch-binding domain-like"/>
    <property type="match status" value="1"/>
</dbReference>
<dbReference type="Gene3D" id="2.60.40.10">
    <property type="entry name" value="Immunoglobulins"/>
    <property type="match status" value="1"/>
</dbReference>
<dbReference type="PANTHER" id="PTHR15048:SF0">
    <property type="entry name" value="STARCH-BINDING DOMAIN-CONTAINING PROTEIN 1"/>
    <property type="match status" value="1"/>
</dbReference>
<dbReference type="SMART" id="SM01065">
    <property type="entry name" value="CBM_2"/>
    <property type="match status" value="1"/>
</dbReference>
<dbReference type="Pfam" id="PF00686">
    <property type="entry name" value="CBM_20"/>
    <property type="match status" value="1"/>
</dbReference>
<dbReference type="PANTHER" id="PTHR15048">
    <property type="entry name" value="STARCH-BINDING DOMAIN-CONTAINING PROTEIN 1"/>
    <property type="match status" value="1"/>
</dbReference>
<comment type="caution">
    <text evidence="2">The sequence shown here is derived from an EMBL/GenBank/DDBJ whole genome shotgun (WGS) entry which is preliminary data.</text>
</comment>
<gene>
    <name evidence="2" type="ORF">HYH03_002174</name>
</gene>
<dbReference type="GO" id="GO:0016020">
    <property type="term" value="C:membrane"/>
    <property type="evidence" value="ECO:0007669"/>
    <property type="project" value="TreeGrafter"/>
</dbReference>
<keyword evidence="3" id="KW-1185">Reference proteome</keyword>
<accession>A0A836C4I5</accession>
<feature type="domain" description="CBM20" evidence="1">
    <location>
        <begin position="72"/>
        <end position="174"/>
    </location>
</feature>
<proteinExistence type="predicted"/>
<sequence>MLSTRAPAVRVSCARAGRVAPRPVVLARATQTQTITRTAQVAYDDEVESLDVESMCKRLEARAKAMIQLEEQEVASRCKVKFVIKQRLALGEAWKICGTVPELGRMTPEVAPYMKWNTGDVWTLELKVRPGPVTWKAVIRKPDGQYVWEAGKDRSLEVPFGEPSKTVEIAPKFE</sequence>